<feature type="modified residue" description="N6-(pyridoxal phosphate)lysine" evidence="12 13">
    <location>
        <position position="63"/>
    </location>
</feature>
<evidence type="ECO:0000256" key="7">
    <source>
        <dbReference type="ARBA" id="ARBA00050464"/>
    </source>
</evidence>
<evidence type="ECO:0000256" key="4">
    <source>
        <dbReference type="ARBA" id="ARBA00022898"/>
    </source>
</evidence>
<feature type="binding site" evidence="12">
    <location>
        <position position="359"/>
    </location>
    <ligand>
        <name>substrate</name>
    </ligand>
</feature>
<protein>
    <recommendedName>
        <fullName evidence="11 12">Diaminopimelate decarboxylase</fullName>
        <shortName evidence="12">DAP decarboxylase</shortName>
        <shortName evidence="12">DAPDC</shortName>
        <ecNumber evidence="10 12">4.1.1.20</ecNumber>
    </recommendedName>
</protein>
<evidence type="ECO:0000259" key="16">
    <source>
        <dbReference type="Pfam" id="PF02784"/>
    </source>
</evidence>
<dbReference type="Pfam" id="PF00278">
    <property type="entry name" value="Orn_DAP_Arg_deC"/>
    <property type="match status" value="1"/>
</dbReference>
<dbReference type="Pfam" id="PF02784">
    <property type="entry name" value="Orn_Arg_deC_N"/>
    <property type="match status" value="1"/>
</dbReference>
<feature type="binding site" evidence="12">
    <location>
        <position position="387"/>
    </location>
    <ligand>
        <name>pyridoxal 5'-phosphate</name>
        <dbReference type="ChEBI" id="CHEBI:597326"/>
    </ligand>
</feature>
<dbReference type="Proteomes" id="UP000184447">
    <property type="component" value="Unassembled WGS sequence"/>
</dbReference>
<name>A0A1M5UU77_9CLOT</name>
<comment type="function">
    <text evidence="12">Specifically catalyzes the decarboxylation of meso-diaminopimelate (meso-DAP) to L-lysine.</text>
</comment>
<keyword evidence="18" id="KW-1185">Reference proteome</keyword>
<evidence type="ECO:0000259" key="15">
    <source>
        <dbReference type="Pfam" id="PF00278"/>
    </source>
</evidence>
<evidence type="ECO:0000256" key="11">
    <source>
        <dbReference type="ARBA" id="ARBA00074972"/>
    </source>
</evidence>
<dbReference type="PANTHER" id="PTHR43727:SF2">
    <property type="entry name" value="GROUP IV DECARBOXYLASE"/>
    <property type="match status" value="1"/>
</dbReference>
<dbReference type="CDD" id="cd06828">
    <property type="entry name" value="PLPDE_III_DapDC"/>
    <property type="match status" value="1"/>
</dbReference>
<comment type="subunit">
    <text evidence="12">Homodimer.</text>
</comment>
<keyword evidence="3 12" id="KW-0210">Decarboxylase</keyword>
<dbReference type="InterPro" id="IPR022644">
    <property type="entry name" value="De-COase2_N"/>
</dbReference>
<dbReference type="PRINTS" id="PR01181">
    <property type="entry name" value="DAPDCRBXLASE"/>
</dbReference>
<dbReference type="NCBIfam" id="TIGR01048">
    <property type="entry name" value="lysA"/>
    <property type="match status" value="1"/>
</dbReference>
<evidence type="ECO:0000256" key="6">
    <source>
        <dbReference type="ARBA" id="ARBA00023239"/>
    </source>
</evidence>
<dbReference type="InterPro" id="IPR000183">
    <property type="entry name" value="Orn/DAP/Arg_de-COase"/>
</dbReference>
<dbReference type="PRINTS" id="PR01179">
    <property type="entry name" value="ODADCRBXLASE"/>
</dbReference>
<evidence type="ECO:0000256" key="13">
    <source>
        <dbReference type="PIRSR" id="PIRSR600183-50"/>
    </source>
</evidence>
<evidence type="ECO:0000256" key="12">
    <source>
        <dbReference type="HAMAP-Rule" id="MF_02120"/>
    </source>
</evidence>
<feature type="active site" description="Proton donor" evidence="13">
    <location>
        <position position="358"/>
    </location>
</feature>
<feature type="binding site" evidence="12">
    <location>
        <position position="327"/>
    </location>
    <ligand>
        <name>substrate</name>
    </ligand>
</feature>
<dbReference type="AlphaFoldDB" id="A0A1M5UU77"/>
<feature type="binding site" evidence="12">
    <location>
        <position position="290"/>
    </location>
    <ligand>
        <name>substrate</name>
    </ligand>
</feature>
<organism evidence="17 18">
    <name type="scientific">Clostridium grantii DSM 8605</name>
    <dbReference type="NCBI Taxonomy" id="1121316"/>
    <lineage>
        <taxon>Bacteria</taxon>
        <taxon>Bacillati</taxon>
        <taxon>Bacillota</taxon>
        <taxon>Clostridia</taxon>
        <taxon>Eubacteriales</taxon>
        <taxon>Clostridiaceae</taxon>
        <taxon>Clostridium</taxon>
    </lineage>
</organism>
<dbReference type="FunFam" id="2.40.37.10:FF:000003">
    <property type="entry name" value="Diaminopimelate decarboxylase"/>
    <property type="match status" value="1"/>
</dbReference>
<dbReference type="FunFam" id="3.20.20.10:FF:000003">
    <property type="entry name" value="Diaminopimelate decarboxylase"/>
    <property type="match status" value="1"/>
</dbReference>
<feature type="binding site" evidence="12">
    <location>
        <position position="387"/>
    </location>
    <ligand>
        <name>substrate</name>
    </ligand>
</feature>
<reference evidence="17 18" key="1">
    <citation type="submission" date="2016-11" db="EMBL/GenBank/DDBJ databases">
        <authorList>
            <person name="Jaros S."/>
            <person name="Januszkiewicz K."/>
            <person name="Wedrychowicz H."/>
        </authorList>
    </citation>
    <scope>NUCLEOTIDE SEQUENCE [LARGE SCALE GENOMIC DNA]</scope>
    <source>
        <strain evidence="17 18">DSM 8605</strain>
    </source>
</reference>
<dbReference type="UniPathway" id="UPA00034">
    <property type="reaction ID" value="UER00027"/>
</dbReference>
<comment type="similarity">
    <text evidence="9 12">Belongs to the Orn/Lys/Arg decarboxylase class-II family. LysA subfamily.</text>
</comment>
<feature type="binding site" evidence="12">
    <location>
        <position position="331"/>
    </location>
    <ligand>
        <name>substrate</name>
    </ligand>
</feature>
<accession>A0A1M5UU77</accession>
<proteinExistence type="inferred from homology"/>
<gene>
    <name evidence="12" type="primary">lysA</name>
    <name evidence="17" type="ORF">SAMN02745207_01901</name>
</gene>
<dbReference type="Gene3D" id="2.40.37.10">
    <property type="entry name" value="Lyase, Ornithine Decarboxylase, Chain A, domain 1"/>
    <property type="match status" value="1"/>
</dbReference>
<dbReference type="EC" id="4.1.1.20" evidence="10 12"/>
<dbReference type="GO" id="GO:0008836">
    <property type="term" value="F:diaminopimelate decarboxylase activity"/>
    <property type="evidence" value="ECO:0007669"/>
    <property type="project" value="UniProtKB-UniRule"/>
</dbReference>
<dbReference type="RefSeq" id="WP_073338204.1">
    <property type="nucleotide sequence ID" value="NZ_FQXM01000009.1"/>
</dbReference>
<feature type="binding site" evidence="12">
    <location>
        <position position="245"/>
    </location>
    <ligand>
        <name>pyridoxal 5'-phosphate</name>
        <dbReference type="ChEBI" id="CHEBI:597326"/>
    </ligand>
</feature>
<evidence type="ECO:0000256" key="2">
    <source>
        <dbReference type="ARBA" id="ARBA00022605"/>
    </source>
</evidence>
<evidence type="ECO:0000256" key="3">
    <source>
        <dbReference type="ARBA" id="ARBA00022793"/>
    </source>
</evidence>
<keyword evidence="6 12" id="KW-0456">Lyase</keyword>
<evidence type="ECO:0000256" key="14">
    <source>
        <dbReference type="RuleBase" id="RU003738"/>
    </source>
</evidence>
<dbReference type="InterPro" id="IPR002986">
    <property type="entry name" value="DAP_deCOOHase_LysA"/>
</dbReference>
<comment type="pathway">
    <text evidence="8 12 14">Amino-acid biosynthesis; L-lysine biosynthesis via DAP pathway; L-lysine from DL-2,6-diaminopimelate: step 1/1.</text>
</comment>
<feature type="domain" description="Orn/DAP/Arg decarboxylase 2 N-terminal" evidence="16">
    <location>
        <begin position="40"/>
        <end position="294"/>
    </location>
</feature>
<feature type="binding site" evidence="12">
    <location>
        <begin position="287"/>
        <end position="290"/>
    </location>
    <ligand>
        <name>pyridoxal 5'-phosphate</name>
        <dbReference type="ChEBI" id="CHEBI:597326"/>
    </ligand>
</feature>
<dbReference type="STRING" id="1121316.SAMN02745207_01901"/>
<sequence length="428" mass="47898">MKLFGTSKVVDNKLQIGGIDSSELINKFGSPLYVMDEELIRDNCRRYIKAFAKNGNRVAYAGKAFINLYMCKLIKEEGLCLDVVSGGELFTAYKSGFPLENVYLHGNNKTPEEISMAIELGVGRFVTDNFYEIEKINEIAEELGKTQKILLRVTPGIEAHTHDYIKTGQVDSKFGFTLLEDEVFRAVEKCNQLDNLELVGFHCHIGSQIFDIEPFEDEVEIMINLMKEIENRFNITLKELDLGGGFGIYYTEEDEPREAEEFCERILQKAAEVCEDSKFSMPILTIEPGRSIVANAGTTLYTVGSIKEVPGIRKYVGVDGGMSDNIRTALYQAKYECAVANRMESDNKEKVTIAGKCCESGDILITDAIIPPVKSGDILATFTTGAYGYSMSNNYNRIPKPAVVMVKDKEAKIIVKKESFEDLIRNDL</sequence>
<feature type="domain" description="Orn/DAP/Arg decarboxylase 2 C-terminal" evidence="15">
    <location>
        <begin position="33"/>
        <end position="385"/>
    </location>
</feature>
<dbReference type="SUPFAM" id="SSF51419">
    <property type="entry name" value="PLP-binding barrel"/>
    <property type="match status" value="1"/>
</dbReference>
<evidence type="ECO:0000313" key="17">
    <source>
        <dbReference type="EMBL" id="SHH66484.1"/>
    </source>
</evidence>
<dbReference type="HAMAP" id="MF_02120">
    <property type="entry name" value="LysA"/>
    <property type="match status" value="1"/>
</dbReference>
<dbReference type="SUPFAM" id="SSF50621">
    <property type="entry name" value="Alanine racemase C-terminal domain-like"/>
    <property type="match status" value="1"/>
</dbReference>
<dbReference type="GO" id="GO:0009089">
    <property type="term" value="P:lysine biosynthetic process via diaminopimelate"/>
    <property type="evidence" value="ECO:0007669"/>
    <property type="project" value="UniProtKB-UniRule"/>
</dbReference>
<keyword evidence="2 12" id="KW-0028">Amino-acid biosynthesis</keyword>
<evidence type="ECO:0000256" key="10">
    <source>
        <dbReference type="ARBA" id="ARBA00066427"/>
    </source>
</evidence>
<keyword evidence="4 12" id="KW-0663">Pyridoxal phosphate</keyword>
<dbReference type="GO" id="GO:0030170">
    <property type="term" value="F:pyridoxal phosphate binding"/>
    <property type="evidence" value="ECO:0007669"/>
    <property type="project" value="UniProtKB-UniRule"/>
</dbReference>
<dbReference type="InterPro" id="IPR022643">
    <property type="entry name" value="De-COase2_C"/>
</dbReference>
<evidence type="ECO:0000256" key="5">
    <source>
        <dbReference type="ARBA" id="ARBA00023154"/>
    </source>
</evidence>
<dbReference type="PANTHER" id="PTHR43727">
    <property type="entry name" value="DIAMINOPIMELATE DECARBOXYLASE"/>
    <property type="match status" value="1"/>
</dbReference>
<dbReference type="EMBL" id="FQXM01000009">
    <property type="protein sequence ID" value="SHH66484.1"/>
    <property type="molecule type" value="Genomic_DNA"/>
</dbReference>
<dbReference type="InterPro" id="IPR009006">
    <property type="entry name" value="Ala_racemase/Decarboxylase_C"/>
</dbReference>
<evidence type="ECO:0000256" key="9">
    <source>
        <dbReference type="ARBA" id="ARBA00060983"/>
    </source>
</evidence>
<evidence type="ECO:0000256" key="8">
    <source>
        <dbReference type="ARBA" id="ARBA00060643"/>
    </source>
</evidence>
<keyword evidence="5 12" id="KW-0457">Lysine biosynthesis</keyword>
<evidence type="ECO:0000256" key="1">
    <source>
        <dbReference type="ARBA" id="ARBA00001933"/>
    </source>
</evidence>
<dbReference type="OrthoDB" id="9802241at2"/>
<dbReference type="InterPro" id="IPR029066">
    <property type="entry name" value="PLP-binding_barrel"/>
</dbReference>
<evidence type="ECO:0000313" key="18">
    <source>
        <dbReference type="Proteomes" id="UP000184447"/>
    </source>
</evidence>
<dbReference type="Gene3D" id="3.20.20.10">
    <property type="entry name" value="Alanine racemase"/>
    <property type="match status" value="1"/>
</dbReference>
<comment type="catalytic activity">
    <reaction evidence="7 12 14">
        <text>meso-2,6-diaminopimelate + H(+) = L-lysine + CO2</text>
        <dbReference type="Rhea" id="RHEA:15101"/>
        <dbReference type="ChEBI" id="CHEBI:15378"/>
        <dbReference type="ChEBI" id="CHEBI:16526"/>
        <dbReference type="ChEBI" id="CHEBI:32551"/>
        <dbReference type="ChEBI" id="CHEBI:57791"/>
        <dbReference type="EC" id="4.1.1.20"/>
    </reaction>
</comment>
<comment type="cofactor">
    <cofactor evidence="1 12 13 14">
        <name>pyridoxal 5'-phosphate</name>
        <dbReference type="ChEBI" id="CHEBI:597326"/>
    </cofactor>
</comment>